<dbReference type="EMBL" id="JXJN01025643">
    <property type="status" value="NOT_ANNOTATED_CDS"/>
    <property type="molecule type" value="Genomic_DNA"/>
</dbReference>
<dbReference type="PANTHER" id="PTHR45625">
    <property type="entry name" value="PEPTIDYL-PROLYL CIS-TRANS ISOMERASE-RELATED"/>
    <property type="match status" value="1"/>
</dbReference>
<dbReference type="VEuPathDB" id="VectorBase:GPPI049161"/>
<comment type="subunit">
    <text evidence="6">Part of the activated spliceosome B/catalytic step 1 spliceosome, one of the forms of the spliceosome which has a well-formed active site but still cannot catalyze the branching reaction and is composed at least of 52 proteins, the U2, U5 and U6 snRNAs and the pre-mRNA. Recruited during early steps of activated spliceosome B maturation, it is probably one of the first proteins released from this complex as he matures to the spliceosome C complex. Component of the minor spliceosome, which splices U12-type introns.</text>
</comment>
<evidence type="ECO:0000256" key="4">
    <source>
        <dbReference type="ARBA" id="ARBA00040027"/>
    </source>
</evidence>
<dbReference type="GO" id="GO:0006457">
    <property type="term" value="P:protein folding"/>
    <property type="evidence" value="ECO:0007669"/>
    <property type="project" value="InterPro"/>
</dbReference>
<dbReference type="PANTHER" id="PTHR45625:SF6">
    <property type="entry name" value="SPLICEOSOME-ASSOCIATED PROTEIN CWC27 HOMOLOG"/>
    <property type="match status" value="1"/>
</dbReference>
<reference evidence="10" key="2">
    <citation type="submission" date="2020-05" db="UniProtKB">
        <authorList>
            <consortium name="EnsemblMetazoa"/>
        </authorList>
    </citation>
    <scope>IDENTIFICATION</scope>
    <source>
        <strain evidence="10">IAEA</strain>
    </source>
</reference>
<evidence type="ECO:0000256" key="8">
    <source>
        <dbReference type="SAM" id="MobiDB-lite"/>
    </source>
</evidence>
<comment type="similarity">
    <text evidence="2">Belongs to the cyclophilin-type PPIase family.</text>
</comment>
<keyword evidence="7" id="KW-0175">Coiled coil</keyword>
<protein>
    <recommendedName>
        <fullName evidence="4">Spliceosome-associated protein CWC27 homolog</fullName>
    </recommendedName>
    <alternativeName>
        <fullName evidence="5">Probable inactive peptidyl-prolyl cis-trans isomerase CWC27 homolog</fullName>
    </alternativeName>
</protein>
<dbReference type="PROSITE" id="PS00170">
    <property type="entry name" value="CSA_PPIASE_1"/>
    <property type="match status" value="1"/>
</dbReference>
<dbReference type="GO" id="GO:0003755">
    <property type="term" value="F:peptidyl-prolyl cis-trans isomerase activity"/>
    <property type="evidence" value="ECO:0007669"/>
    <property type="project" value="InterPro"/>
</dbReference>
<dbReference type="InterPro" id="IPR029000">
    <property type="entry name" value="Cyclophilin-like_dom_sf"/>
</dbReference>
<dbReference type="InterPro" id="IPR002130">
    <property type="entry name" value="Cyclophilin-type_PPIase_dom"/>
</dbReference>
<dbReference type="GO" id="GO:0071013">
    <property type="term" value="C:catalytic step 2 spliceosome"/>
    <property type="evidence" value="ECO:0007669"/>
    <property type="project" value="TreeGrafter"/>
</dbReference>
<dbReference type="InterPro" id="IPR044666">
    <property type="entry name" value="Cyclophilin_A-like"/>
</dbReference>
<dbReference type="SUPFAM" id="SSF50891">
    <property type="entry name" value="Cyclophilin-like"/>
    <property type="match status" value="1"/>
</dbReference>
<evidence type="ECO:0000313" key="10">
    <source>
        <dbReference type="EnsemblMetazoa" id="GPPI049161-PA"/>
    </source>
</evidence>
<sequence length="551" mass="64014">MYPVKVEAEIIKLESKPPYLKRAGIKTFIILVTINHSDPSSTFNQNKKVDLRKMSNIYIQEPPTAGKVLLKTTVGDIDIELWSRECPKTCRNFIQLCMEGYYNDTIFHRVVKGFIVQGGDPNGDGTGGESIYGHPFKDEFHSRLRYVRRGLVGMANSDKDDNSSQFFFTMAPTPELQNKNTLFGKVTGDTIFNMLKLEEALTDHNERPMYAHKILKTEILKNPFCDIEPRKFQKANNKEKKKVEKEKGIKNFGLLSFGEEAEEDEEKTNQFMQKNAGKAKSLHDAVDDPNLSKEPVRVISNAEENEADYDHNESFVKQSNELEVQQRKHRIQEKLKSKITKNKSDSIVKKNNSDSENDSLLTCEEHVKMQNTKKKEEIRQEILSLKKQYQIEKKVKDGILEKKLTEEVKARHFKKEVEDNELIKNFIKEKEKYEIIKSNMPLKGVGREDFTLNLLTKFRSKLHSLKQQFPEEDIKLDKVDESAMEKEIQGDDWLKHMLKFQDDAPVLAKDASTKADDWYDAYDPRNPLNKRKRKEVHSKHDDKYKSGKRRC</sequence>
<evidence type="ECO:0000256" key="7">
    <source>
        <dbReference type="SAM" id="Coils"/>
    </source>
</evidence>
<feature type="coiled-coil region" evidence="7">
    <location>
        <begin position="368"/>
        <end position="395"/>
    </location>
</feature>
<reference evidence="11" key="1">
    <citation type="submission" date="2015-01" db="EMBL/GenBank/DDBJ databases">
        <authorList>
            <person name="Aksoy S."/>
            <person name="Warren W."/>
            <person name="Wilson R.K."/>
        </authorList>
    </citation>
    <scope>NUCLEOTIDE SEQUENCE [LARGE SCALE GENOMIC DNA]</scope>
    <source>
        <strain evidence="11">IAEA</strain>
    </source>
</reference>
<evidence type="ECO:0000259" key="9">
    <source>
        <dbReference type="PROSITE" id="PS50072"/>
    </source>
</evidence>
<feature type="compositionally biased region" description="Basic residues" evidence="8">
    <location>
        <begin position="528"/>
        <end position="537"/>
    </location>
</feature>
<evidence type="ECO:0000256" key="5">
    <source>
        <dbReference type="ARBA" id="ARBA00042090"/>
    </source>
</evidence>
<evidence type="ECO:0000256" key="3">
    <source>
        <dbReference type="ARBA" id="ARBA00023242"/>
    </source>
</evidence>
<evidence type="ECO:0000313" key="11">
    <source>
        <dbReference type="Proteomes" id="UP000092460"/>
    </source>
</evidence>
<dbReference type="CDD" id="cd22288">
    <property type="entry name" value="CWC27_CTD"/>
    <property type="match status" value="1"/>
</dbReference>
<evidence type="ECO:0000256" key="6">
    <source>
        <dbReference type="ARBA" id="ARBA00046368"/>
    </source>
</evidence>
<dbReference type="PRINTS" id="PR00153">
    <property type="entry name" value="CSAPPISMRASE"/>
</dbReference>
<evidence type="ECO:0000256" key="2">
    <source>
        <dbReference type="ARBA" id="ARBA00007365"/>
    </source>
</evidence>
<accession>A0A1B0C4T2</accession>
<feature type="region of interest" description="Disordered" evidence="8">
    <location>
        <begin position="519"/>
        <end position="551"/>
    </location>
</feature>
<dbReference type="InterPro" id="IPR020892">
    <property type="entry name" value="Cyclophilin-type_PPIase_CS"/>
</dbReference>
<dbReference type="CDD" id="cd01925">
    <property type="entry name" value="cyclophilin_CeCYP16-like"/>
    <property type="match status" value="1"/>
</dbReference>
<comment type="subcellular location">
    <subcellularLocation>
        <location evidence="1">Nucleus</location>
    </subcellularLocation>
</comment>
<proteinExistence type="inferred from homology"/>
<name>A0A1B0C4T2_9MUSC</name>
<keyword evidence="3" id="KW-0539">Nucleus</keyword>
<dbReference type="AlphaFoldDB" id="A0A1B0C4T2"/>
<keyword evidence="11" id="KW-1185">Reference proteome</keyword>
<dbReference type="Gene3D" id="2.40.100.10">
    <property type="entry name" value="Cyclophilin-like"/>
    <property type="match status" value="1"/>
</dbReference>
<dbReference type="FunFam" id="2.40.100.10:FF:000007">
    <property type="entry name" value="Peptidyl-prolyl cis-trans isomerase CWC27 homolog"/>
    <property type="match status" value="1"/>
</dbReference>
<organism evidence="10 11">
    <name type="scientific">Glossina palpalis gambiensis</name>
    <dbReference type="NCBI Taxonomy" id="67801"/>
    <lineage>
        <taxon>Eukaryota</taxon>
        <taxon>Metazoa</taxon>
        <taxon>Ecdysozoa</taxon>
        <taxon>Arthropoda</taxon>
        <taxon>Hexapoda</taxon>
        <taxon>Insecta</taxon>
        <taxon>Pterygota</taxon>
        <taxon>Neoptera</taxon>
        <taxon>Endopterygota</taxon>
        <taxon>Diptera</taxon>
        <taxon>Brachycera</taxon>
        <taxon>Muscomorpha</taxon>
        <taxon>Hippoboscoidea</taxon>
        <taxon>Glossinidae</taxon>
        <taxon>Glossina</taxon>
    </lineage>
</organism>
<dbReference type="EnsemblMetazoa" id="GPPI049161-RA">
    <property type="protein sequence ID" value="GPPI049161-PA"/>
    <property type="gene ID" value="GPPI049161"/>
</dbReference>
<dbReference type="STRING" id="67801.A0A1B0C4T2"/>
<dbReference type="Proteomes" id="UP000092460">
    <property type="component" value="Unassembled WGS sequence"/>
</dbReference>
<evidence type="ECO:0000256" key="1">
    <source>
        <dbReference type="ARBA" id="ARBA00004123"/>
    </source>
</evidence>
<feature type="domain" description="PPIase cyclophilin-type" evidence="9">
    <location>
        <begin position="72"/>
        <end position="219"/>
    </location>
</feature>
<dbReference type="PROSITE" id="PS50072">
    <property type="entry name" value="CSA_PPIASE_2"/>
    <property type="match status" value="1"/>
</dbReference>
<dbReference type="Pfam" id="PF00160">
    <property type="entry name" value="Pro_isomerase"/>
    <property type="match status" value="1"/>
</dbReference>